<dbReference type="InterPro" id="IPR015943">
    <property type="entry name" value="WD40/YVTN_repeat-like_dom_sf"/>
</dbReference>
<dbReference type="InterPro" id="IPR036322">
    <property type="entry name" value="WD40_repeat_dom_sf"/>
</dbReference>
<dbReference type="Gene3D" id="2.130.10.10">
    <property type="entry name" value="YVTN repeat-like/Quinoprotein amine dehydrogenase"/>
    <property type="match status" value="2"/>
</dbReference>
<organism evidence="5 6">
    <name type="scientific">Halteria grandinella</name>
    <dbReference type="NCBI Taxonomy" id="5974"/>
    <lineage>
        <taxon>Eukaryota</taxon>
        <taxon>Sar</taxon>
        <taxon>Alveolata</taxon>
        <taxon>Ciliophora</taxon>
        <taxon>Intramacronucleata</taxon>
        <taxon>Spirotrichea</taxon>
        <taxon>Stichotrichia</taxon>
        <taxon>Sporadotrichida</taxon>
        <taxon>Halteriidae</taxon>
        <taxon>Halteria</taxon>
    </lineage>
</organism>
<dbReference type="AlphaFoldDB" id="A0A8J8NE98"/>
<feature type="coiled-coil region" evidence="2">
    <location>
        <begin position="399"/>
        <end position="434"/>
    </location>
</feature>
<accession>A0A8J8NE98</accession>
<evidence type="ECO:0000313" key="6">
    <source>
        <dbReference type="Proteomes" id="UP000785679"/>
    </source>
</evidence>
<name>A0A8J8NE98_HALGN</name>
<dbReference type="PROSITE" id="PS00018">
    <property type="entry name" value="EF_HAND_1"/>
    <property type="match status" value="2"/>
</dbReference>
<feature type="domain" description="EF-hand" evidence="4">
    <location>
        <begin position="472"/>
        <end position="507"/>
    </location>
</feature>
<evidence type="ECO:0000313" key="5">
    <source>
        <dbReference type="EMBL" id="TNV73456.1"/>
    </source>
</evidence>
<evidence type="ECO:0000259" key="4">
    <source>
        <dbReference type="PROSITE" id="PS50222"/>
    </source>
</evidence>
<dbReference type="SUPFAM" id="SSF47473">
    <property type="entry name" value="EF-hand"/>
    <property type="match status" value="1"/>
</dbReference>
<dbReference type="OrthoDB" id="10415772at2759"/>
<comment type="caution">
    <text evidence="5">The sequence shown here is derived from an EMBL/GenBank/DDBJ whole genome shotgun (WGS) entry which is preliminary data.</text>
</comment>
<dbReference type="GO" id="GO:0005509">
    <property type="term" value="F:calcium ion binding"/>
    <property type="evidence" value="ECO:0007669"/>
    <property type="project" value="InterPro"/>
</dbReference>
<dbReference type="Proteomes" id="UP000785679">
    <property type="component" value="Unassembled WGS sequence"/>
</dbReference>
<dbReference type="InterPro" id="IPR002048">
    <property type="entry name" value="EF_hand_dom"/>
</dbReference>
<evidence type="ECO:0000256" key="1">
    <source>
        <dbReference type="ARBA" id="ARBA00022837"/>
    </source>
</evidence>
<feature type="region of interest" description="Disordered" evidence="3">
    <location>
        <begin position="172"/>
        <end position="207"/>
    </location>
</feature>
<feature type="domain" description="EF-hand" evidence="4">
    <location>
        <begin position="419"/>
        <end position="454"/>
    </location>
</feature>
<dbReference type="Gene3D" id="1.10.238.10">
    <property type="entry name" value="EF-hand"/>
    <property type="match status" value="2"/>
</dbReference>
<dbReference type="PROSITE" id="PS50222">
    <property type="entry name" value="EF_HAND_2"/>
    <property type="match status" value="2"/>
</dbReference>
<keyword evidence="2" id="KW-0175">Coiled coil</keyword>
<protein>
    <recommendedName>
        <fullName evidence="4">EF-hand domain-containing protein</fullName>
    </recommendedName>
</protein>
<dbReference type="InterPro" id="IPR018247">
    <property type="entry name" value="EF_Hand_1_Ca_BS"/>
</dbReference>
<dbReference type="SUPFAM" id="SSF50978">
    <property type="entry name" value="WD40 repeat-like"/>
    <property type="match status" value="1"/>
</dbReference>
<dbReference type="InterPro" id="IPR011992">
    <property type="entry name" value="EF-hand-dom_pair"/>
</dbReference>
<evidence type="ECO:0000256" key="2">
    <source>
        <dbReference type="SAM" id="Coils"/>
    </source>
</evidence>
<gene>
    <name evidence="5" type="ORF">FGO68_gene8747</name>
</gene>
<proteinExistence type="predicted"/>
<keyword evidence="6" id="KW-1185">Reference proteome</keyword>
<sequence>MRREDSARSGDKIDHNLKNISENVLVMEKEHKNSSVHKDLVTGIWNLNDQEFLTCGIEHALKIWDKSLQSCDYTIETHQPLYTMAVTGERGDIMIAALGPGDLIVFGLGSKNQLDIVEQAHHAAVVQVCSLQKLKNKYFATRCVLGHVNIWSSTAHPDRLFTIENIDRDDAVVGGSGSQSHQHESSILNKGGANEETAFGGTARQGPLASDRDRMLELRYRLQNQSSSTVLCFSNYNESQILIAIVDLKTRRKNIIKTFKNQRRPTFMHQIDESNLLVGTEGGLIEHWSIDTDQLISTFEAHTSSDEGVSSIIQLKSTNYLLWGEQEMAEGSSLIASSSLGCPDFRLWLMQLSEGNQLSLTPHMRIETSFAPGTGIRYLLEATETQIVAVDTDRTLKFYEFIDKRIKEETERVAKEEEEIIKGLKELFEKYDADQNGMLTFDEFAVMAEDFFRTFGVGDDVGKPGNNPWTKDHENKLRGMFDQWDEDGSNYLTKAEMRPIVKKMIGQGFQFQSPTKKREVE</sequence>
<evidence type="ECO:0000256" key="3">
    <source>
        <dbReference type="SAM" id="MobiDB-lite"/>
    </source>
</evidence>
<dbReference type="SMART" id="SM00054">
    <property type="entry name" value="EFh"/>
    <property type="match status" value="2"/>
</dbReference>
<keyword evidence="1" id="KW-0106">Calcium</keyword>
<dbReference type="EMBL" id="RRYP01018848">
    <property type="protein sequence ID" value="TNV73456.1"/>
    <property type="molecule type" value="Genomic_DNA"/>
</dbReference>
<reference evidence="5" key="1">
    <citation type="submission" date="2019-06" db="EMBL/GenBank/DDBJ databases">
        <authorList>
            <person name="Zheng W."/>
        </authorList>
    </citation>
    <scope>NUCLEOTIDE SEQUENCE</scope>
    <source>
        <strain evidence="5">QDHG01</strain>
    </source>
</reference>